<name>A0ABQ8F2Z7_9FUNG</name>
<accession>A0ABQ8F2Z7</accession>
<evidence type="ECO:0000313" key="1">
    <source>
        <dbReference type="EMBL" id="KAH6590612.1"/>
    </source>
</evidence>
<comment type="caution">
    <text evidence="1">The sequence shown here is derived from an EMBL/GenBank/DDBJ whole genome shotgun (WGS) entry which is preliminary data.</text>
</comment>
<dbReference type="Proteomes" id="UP001648503">
    <property type="component" value="Unassembled WGS sequence"/>
</dbReference>
<dbReference type="EMBL" id="JAFCIX010000431">
    <property type="protein sequence ID" value="KAH6590612.1"/>
    <property type="molecule type" value="Genomic_DNA"/>
</dbReference>
<sequence>MPADSATSTTGSEYLSTATVTKMAPMMTTVVTKSQIHQSPQPSAHSPNDPVRIHNAKIKEKMDSGVDIAKELDPIKNFVYDSDQFTFTACIAIDGIYDLPTKCIVVMFICTPSEEDTDELLTCFMDILGDEEAKEFYTIDH</sequence>
<organism evidence="1 2">
    <name type="scientific">Batrachochytrium salamandrivorans</name>
    <dbReference type="NCBI Taxonomy" id="1357716"/>
    <lineage>
        <taxon>Eukaryota</taxon>
        <taxon>Fungi</taxon>
        <taxon>Fungi incertae sedis</taxon>
        <taxon>Chytridiomycota</taxon>
        <taxon>Chytridiomycota incertae sedis</taxon>
        <taxon>Chytridiomycetes</taxon>
        <taxon>Rhizophydiales</taxon>
        <taxon>Rhizophydiales incertae sedis</taxon>
        <taxon>Batrachochytrium</taxon>
    </lineage>
</organism>
<gene>
    <name evidence="1" type="ORF">BASA50_009261</name>
</gene>
<protein>
    <recommendedName>
        <fullName evidence="3">MULE transposase domain-containing protein</fullName>
    </recommendedName>
</protein>
<proteinExistence type="predicted"/>
<reference evidence="1 2" key="1">
    <citation type="submission" date="2021-02" db="EMBL/GenBank/DDBJ databases">
        <title>Variation within the Batrachochytrium salamandrivorans European outbreak.</title>
        <authorList>
            <person name="Kelly M."/>
            <person name="Pasmans F."/>
            <person name="Shea T.P."/>
            <person name="Munoz J.F."/>
            <person name="Carranza S."/>
            <person name="Cuomo C.A."/>
            <person name="Martel A."/>
        </authorList>
    </citation>
    <scope>NUCLEOTIDE SEQUENCE [LARGE SCALE GENOMIC DNA]</scope>
    <source>
        <strain evidence="1 2">AMFP18/2</strain>
    </source>
</reference>
<keyword evidence="2" id="KW-1185">Reference proteome</keyword>
<evidence type="ECO:0008006" key="3">
    <source>
        <dbReference type="Google" id="ProtNLM"/>
    </source>
</evidence>
<evidence type="ECO:0000313" key="2">
    <source>
        <dbReference type="Proteomes" id="UP001648503"/>
    </source>
</evidence>